<dbReference type="OMA" id="DGALCTH"/>
<protein>
    <recommendedName>
        <fullName evidence="4">RRM domain-containing protein</fullName>
    </recommendedName>
</protein>
<dbReference type="AlphaFoldDB" id="A0A284R2L1"/>
<dbReference type="EMBL" id="FUEG01000004">
    <property type="protein sequence ID" value="SJL02961.1"/>
    <property type="molecule type" value="Genomic_DNA"/>
</dbReference>
<evidence type="ECO:0008006" key="4">
    <source>
        <dbReference type="Google" id="ProtNLM"/>
    </source>
</evidence>
<accession>A0A284R2L1</accession>
<proteinExistence type="predicted"/>
<gene>
    <name evidence="2" type="ORF">ARMOST_06304</name>
</gene>
<evidence type="ECO:0000256" key="1">
    <source>
        <dbReference type="SAM" id="MobiDB-lite"/>
    </source>
</evidence>
<reference evidence="3" key="1">
    <citation type="journal article" date="2017" name="Nat. Ecol. Evol.">
        <title>Genome expansion and lineage-specific genetic innovations in the forest pathogenic fungi Armillaria.</title>
        <authorList>
            <person name="Sipos G."/>
            <person name="Prasanna A.N."/>
            <person name="Walter M.C."/>
            <person name="O'Connor E."/>
            <person name="Balint B."/>
            <person name="Krizsan K."/>
            <person name="Kiss B."/>
            <person name="Hess J."/>
            <person name="Varga T."/>
            <person name="Slot J."/>
            <person name="Riley R."/>
            <person name="Boka B."/>
            <person name="Rigling D."/>
            <person name="Barry K."/>
            <person name="Lee J."/>
            <person name="Mihaltcheva S."/>
            <person name="LaButti K."/>
            <person name="Lipzen A."/>
            <person name="Waldron R."/>
            <person name="Moloney N.M."/>
            <person name="Sperisen C."/>
            <person name="Kredics L."/>
            <person name="Vagvoelgyi C."/>
            <person name="Patrignani A."/>
            <person name="Fitzpatrick D."/>
            <person name="Nagy I."/>
            <person name="Doyle S."/>
            <person name="Anderson J.B."/>
            <person name="Grigoriev I.V."/>
            <person name="Gueldener U."/>
            <person name="Muensterkoetter M."/>
            <person name="Nagy L.G."/>
        </authorList>
    </citation>
    <scope>NUCLEOTIDE SEQUENCE [LARGE SCALE GENOMIC DNA]</scope>
    <source>
        <strain evidence="3">C18/9</strain>
    </source>
</reference>
<name>A0A284R2L1_ARMOS</name>
<dbReference type="OrthoDB" id="2835857at2759"/>
<feature type="region of interest" description="Disordered" evidence="1">
    <location>
        <begin position="1"/>
        <end position="20"/>
    </location>
</feature>
<evidence type="ECO:0000313" key="2">
    <source>
        <dbReference type="EMBL" id="SJL02961.1"/>
    </source>
</evidence>
<sequence length="414" mass="46646">MRHPQAPASTSSFERSDREPERVYGVGTKILLQSNMFRAGPALRRLQISRIPSASYATTAELPSLHRTVRVDNLPEGYNANSIVDTIKANPAEKIIPSKDHLLVRFFDEGTAKRCVEANRKQKDFLLRIDDSTSPPVTPDTVALLAKYSATRSIELRNVPESFTEYQFVEILSKYDGALCTHFDRSGGLIEAQFLDIHQAYRAHVDFVEAGVRPTFVDSESSIYPEWYSKQDTQPNLKRLVKISGLDNPQIRRLCIGWTNNYDKVPSASYIVSRIGGKNELLLYFPTSSLARKFVREFEPLTKGRCQLTFEATERPIARGVVTALGLGARRLVSLPFTEDLPDVKRKQLASFFFRFGRLDSRNLIVSEGQLTIPFANIVGATSFVHGMYHGLRDRPPAELQEVRPTFFGAHHLA</sequence>
<evidence type="ECO:0000313" key="3">
    <source>
        <dbReference type="Proteomes" id="UP000219338"/>
    </source>
</evidence>
<organism evidence="2 3">
    <name type="scientific">Armillaria ostoyae</name>
    <name type="common">Armillaria root rot fungus</name>
    <dbReference type="NCBI Taxonomy" id="47428"/>
    <lineage>
        <taxon>Eukaryota</taxon>
        <taxon>Fungi</taxon>
        <taxon>Dikarya</taxon>
        <taxon>Basidiomycota</taxon>
        <taxon>Agaricomycotina</taxon>
        <taxon>Agaricomycetes</taxon>
        <taxon>Agaricomycetidae</taxon>
        <taxon>Agaricales</taxon>
        <taxon>Marasmiineae</taxon>
        <taxon>Physalacriaceae</taxon>
        <taxon>Armillaria</taxon>
    </lineage>
</organism>
<keyword evidence="3" id="KW-1185">Reference proteome</keyword>
<dbReference type="Proteomes" id="UP000219338">
    <property type="component" value="Unassembled WGS sequence"/>
</dbReference>